<comment type="caution">
    <text evidence="1">The sequence shown here is derived from an EMBL/GenBank/DDBJ whole genome shotgun (WGS) entry which is preliminary data.</text>
</comment>
<proteinExistence type="predicted"/>
<gene>
    <name evidence="1" type="ORF">OPV22_026748</name>
</gene>
<evidence type="ECO:0000313" key="1">
    <source>
        <dbReference type="EMBL" id="KAJ8464196.1"/>
    </source>
</evidence>
<dbReference type="AlphaFoldDB" id="A0AAV8Q3T3"/>
<keyword evidence="2" id="KW-1185">Reference proteome</keyword>
<organism evidence="1 2">
    <name type="scientific">Ensete ventricosum</name>
    <name type="common">Abyssinian banana</name>
    <name type="synonym">Musa ensete</name>
    <dbReference type="NCBI Taxonomy" id="4639"/>
    <lineage>
        <taxon>Eukaryota</taxon>
        <taxon>Viridiplantae</taxon>
        <taxon>Streptophyta</taxon>
        <taxon>Embryophyta</taxon>
        <taxon>Tracheophyta</taxon>
        <taxon>Spermatophyta</taxon>
        <taxon>Magnoliopsida</taxon>
        <taxon>Liliopsida</taxon>
        <taxon>Zingiberales</taxon>
        <taxon>Musaceae</taxon>
        <taxon>Ensete</taxon>
    </lineage>
</organism>
<sequence length="82" mass="9486">MEFQLWIVRVCQTDISDAVSLFCEESRKSIIRRCAFLSSRKQFAGLTHPPNRRFDFQELSSAIATIGWRFSWLRNEDQSGGG</sequence>
<dbReference type="Proteomes" id="UP001222027">
    <property type="component" value="Unassembled WGS sequence"/>
</dbReference>
<evidence type="ECO:0000313" key="2">
    <source>
        <dbReference type="Proteomes" id="UP001222027"/>
    </source>
</evidence>
<name>A0AAV8Q3T3_ENSVE</name>
<dbReference type="EMBL" id="JAQQAF010000008">
    <property type="protein sequence ID" value="KAJ8464196.1"/>
    <property type="molecule type" value="Genomic_DNA"/>
</dbReference>
<protein>
    <submittedName>
        <fullName evidence="1">Uncharacterized protein</fullName>
    </submittedName>
</protein>
<accession>A0AAV8Q3T3</accession>
<reference evidence="1 2" key="1">
    <citation type="submission" date="2022-12" db="EMBL/GenBank/DDBJ databases">
        <title>Chromosome-scale assembly of the Ensete ventricosum genome.</title>
        <authorList>
            <person name="Dussert Y."/>
            <person name="Stocks J."/>
            <person name="Wendawek A."/>
            <person name="Woldeyes F."/>
            <person name="Nichols R.A."/>
            <person name="Borrell J.S."/>
        </authorList>
    </citation>
    <scope>NUCLEOTIDE SEQUENCE [LARGE SCALE GENOMIC DNA]</scope>
    <source>
        <strain evidence="2">cv. Maze</strain>
        <tissue evidence="1">Seeds</tissue>
    </source>
</reference>